<feature type="region of interest" description="Disordered" evidence="1">
    <location>
        <begin position="169"/>
        <end position="203"/>
    </location>
</feature>
<keyword evidence="3" id="KW-1185">Reference proteome</keyword>
<proteinExistence type="predicted"/>
<reference evidence="2 3" key="1">
    <citation type="submission" date="2018-06" db="EMBL/GenBank/DDBJ databases">
        <title>Comparative genomics reveals the genomic features of Rhizophagus irregularis, R. cerebriforme, R. diaphanum and Gigaspora rosea, and their symbiotic lifestyle signature.</title>
        <authorList>
            <person name="Morin E."/>
            <person name="San Clemente H."/>
            <person name="Chen E.C.H."/>
            <person name="De La Providencia I."/>
            <person name="Hainaut M."/>
            <person name="Kuo A."/>
            <person name="Kohler A."/>
            <person name="Murat C."/>
            <person name="Tang N."/>
            <person name="Roy S."/>
            <person name="Loubradou J."/>
            <person name="Henrissat B."/>
            <person name="Grigoriev I.V."/>
            <person name="Corradi N."/>
            <person name="Roux C."/>
            <person name="Martin F.M."/>
        </authorList>
    </citation>
    <scope>NUCLEOTIDE SEQUENCE [LARGE SCALE GENOMIC DNA]</scope>
    <source>
        <strain evidence="2 3">DAOM 227022</strain>
    </source>
</reference>
<dbReference type="Proteomes" id="UP000265703">
    <property type="component" value="Unassembled WGS sequence"/>
</dbReference>
<feature type="region of interest" description="Disordered" evidence="1">
    <location>
        <begin position="60"/>
        <end position="101"/>
    </location>
</feature>
<organism evidence="2 3">
    <name type="scientific">Glomus cerebriforme</name>
    <dbReference type="NCBI Taxonomy" id="658196"/>
    <lineage>
        <taxon>Eukaryota</taxon>
        <taxon>Fungi</taxon>
        <taxon>Fungi incertae sedis</taxon>
        <taxon>Mucoromycota</taxon>
        <taxon>Glomeromycotina</taxon>
        <taxon>Glomeromycetes</taxon>
        <taxon>Glomerales</taxon>
        <taxon>Glomeraceae</taxon>
        <taxon>Glomus</taxon>
    </lineage>
</organism>
<evidence type="ECO:0000313" key="3">
    <source>
        <dbReference type="Proteomes" id="UP000265703"/>
    </source>
</evidence>
<accession>A0A397T5V6</accession>
<protein>
    <submittedName>
        <fullName evidence="2">Uncharacterized protein</fullName>
    </submittedName>
</protein>
<feature type="compositionally biased region" description="Pro residues" evidence="1">
    <location>
        <begin position="25"/>
        <end position="34"/>
    </location>
</feature>
<feature type="compositionally biased region" description="Low complexity" evidence="1">
    <location>
        <begin position="374"/>
        <end position="390"/>
    </location>
</feature>
<comment type="caution">
    <text evidence="2">The sequence shown here is derived from an EMBL/GenBank/DDBJ whole genome shotgun (WGS) entry which is preliminary data.</text>
</comment>
<feature type="compositionally biased region" description="Polar residues" evidence="1">
    <location>
        <begin position="64"/>
        <end position="76"/>
    </location>
</feature>
<dbReference type="STRING" id="658196.A0A397T5V6"/>
<gene>
    <name evidence="2" type="ORF">C1645_12255</name>
</gene>
<name>A0A397T5V6_9GLOM</name>
<feature type="compositionally biased region" description="Low complexity" evidence="1">
    <location>
        <begin position="35"/>
        <end position="46"/>
    </location>
</feature>
<dbReference type="OrthoDB" id="10424460at2759"/>
<evidence type="ECO:0000256" key="1">
    <source>
        <dbReference type="SAM" id="MobiDB-lite"/>
    </source>
</evidence>
<feature type="compositionally biased region" description="Polar residues" evidence="1">
    <location>
        <begin position="399"/>
        <end position="410"/>
    </location>
</feature>
<feature type="compositionally biased region" description="Low complexity" evidence="1">
    <location>
        <begin position="348"/>
        <end position="362"/>
    </location>
</feature>
<feature type="compositionally biased region" description="Low complexity" evidence="1">
    <location>
        <begin position="77"/>
        <end position="88"/>
    </location>
</feature>
<sequence>MSSYNYSRDRSHTSRSYSSDQQPQGQPPLLPPPTSTRSSSFNLNTLLNSSEEQPITTYLPPIAQHSTPPHYTQPTISFSYHSQPSSSSHYRHNHTDYSSSLSHSLPLQHQHIPSYSANTWEFSEPQTRQLQNPPYKIDHGPSSLSYFNSGVSQTPVHRIHEGTGVVPQETLLRPPPVMSIPQLLSRDPNEDLDYSYSKSQNGAYDDDVYRRSTIAHTTTTDSADDKDSAATVTDVNTDIDVRDSAHSGDTTDEDLNLPPSSRKSSESKTGSVMKLKPIQNPAQTQKNPSSRAIQEQEQTKSTKSHTSQATKTKSTRGRRAASSSSIGSVSQASQAQKTAKTVRLRRTASSSSLDSASPASQATKLTKTTRIRRAASSSSLGSVSQASQVSKPPSRLESTKPSRSNKNIQAQRKDIGHTSGSSTLRRKIQ</sequence>
<dbReference type="AlphaFoldDB" id="A0A397T5V6"/>
<feature type="compositionally biased region" description="Polar residues" evidence="1">
    <location>
        <begin position="280"/>
        <end position="312"/>
    </location>
</feature>
<dbReference type="EMBL" id="QKYT01000102">
    <property type="protein sequence ID" value="RIA93553.1"/>
    <property type="molecule type" value="Genomic_DNA"/>
</dbReference>
<feature type="compositionally biased region" description="Low complexity" evidence="1">
    <location>
        <begin position="320"/>
        <end position="336"/>
    </location>
</feature>
<feature type="region of interest" description="Disordered" evidence="1">
    <location>
        <begin position="1"/>
        <end position="46"/>
    </location>
</feature>
<feature type="region of interest" description="Disordered" evidence="1">
    <location>
        <begin position="218"/>
        <end position="429"/>
    </location>
</feature>
<evidence type="ECO:0000313" key="2">
    <source>
        <dbReference type="EMBL" id="RIA93553.1"/>
    </source>
</evidence>